<organism evidence="1 2">
    <name type="scientific">Microvirga subterranea</name>
    <dbReference type="NCBI Taxonomy" id="186651"/>
    <lineage>
        <taxon>Bacteria</taxon>
        <taxon>Pseudomonadati</taxon>
        <taxon>Pseudomonadota</taxon>
        <taxon>Alphaproteobacteria</taxon>
        <taxon>Hyphomicrobiales</taxon>
        <taxon>Methylobacteriaceae</taxon>
        <taxon>Microvirga</taxon>
    </lineage>
</organism>
<sequence>MPSLSFDDRSGFGLVQDETCSAPRTADEFAEQIIRTICHASVTPSVGRRTFERCMRALDFGSTTRLGFRHPGKADAIDRIWSERARLYDEYLTSPDKLAFIATLPWIGPVTKHALARRLGLVAEHEHRAVA</sequence>
<keyword evidence="2" id="KW-1185">Reference proteome</keyword>
<dbReference type="Proteomes" id="UP000254925">
    <property type="component" value="Unassembled WGS sequence"/>
</dbReference>
<gene>
    <name evidence="1" type="ORF">DES45_1069</name>
</gene>
<dbReference type="EMBL" id="QQBB01000006">
    <property type="protein sequence ID" value="RDI57697.1"/>
    <property type="molecule type" value="Genomic_DNA"/>
</dbReference>
<name>A0A370HHL2_9HYPH</name>
<evidence type="ECO:0000313" key="2">
    <source>
        <dbReference type="Proteomes" id="UP000254925"/>
    </source>
</evidence>
<evidence type="ECO:0000313" key="1">
    <source>
        <dbReference type="EMBL" id="RDI57697.1"/>
    </source>
</evidence>
<accession>A0A370HHL2</accession>
<reference evidence="1 2" key="1">
    <citation type="submission" date="2018-07" db="EMBL/GenBank/DDBJ databases">
        <title>Genomic Encyclopedia of Type Strains, Phase IV (KMG-IV): sequencing the most valuable type-strain genomes for metagenomic binning, comparative biology and taxonomic classification.</title>
        <authorList>
            <person name="Goeker M."/>
        </authorList>
    </citation>
    <scope>NUCLEOTIDE SEQUENCE [LARGE SCALE GENOMIC DNA]</scope>
    <source>
        <strain evidence="1 2">DSM 14364</strain>
    </source>
</reference>
<dbReference type="OrthoDB" id="8019123at2"/>
<proteinExistence type="predicted"/>
<dbReference type="RefSeq" id="WP_114770946.1">
    <property type="nucleotide sequence ID" value="NZ_QQBB01000006.1"/>
</dbReference>
<dbReference type="AlphaFoldDB" id="A0A370HHL2"/>
<protein>
    <submittedName>
        <fullName evidence="1">Uncharacterized protein</fullName>
    </submittedName>
</protein>
<comment type="caution">
    <text evidence="1">The sequence shown here is derived from an EMBL/GenBank/DDBJ whole genome shotgun (WGS) entry which is preliminary data.</text>
</comment>